<gene>
    <name evidence="1" type="ORF">HNV10_08770</name>
</gene>
<sequence length="1153" mass="131466">MTKNPIYIGNKIASNEQLDVKGELVSLYNEDYYKISNSDKMRPFFMSLVSNSNHWLFISSNGALTAGRKNANNALFPYYTDDKITESLETTGSKTIIQVHKDGKTFLWEPFSNKYQGVYDTQRNLYKNSYGNKVVFEEINKDLGLIYRYQWNSSDAYGFVRKANIINISSEKVDVTVLDGIQNILPYGLASDFQNATSNLIDAYKKCELESDSGIGIFALSAIIVDKAEPSEALKANTVWFSGLENPIHLISSLQLDGFRNGKTITEEKDIRAEKGAYFISKDLSLNPNVEKSWMFIAEVNQTISDINSISEKIKNNSNLKELVQKDIDTGTKNLIELVGASDGVELTDDKLRDTRHFANTLFNIMRGGIFDDDYKIEKEDFVKYMAKANVKVSKSKEAILNSLPKIFNVDYIKDIADQDDDSNFKRLCYEYLPLKFSRRHGDPSRPWNKFSINTRSEIDGSKILDYQGNWRDIFQNWETLAHSYPAFMEGMIYKFFNATTFEGYNPYRVTKDGFDWETIEADDPWSYIGYWGDHQIIYLLKFLEFIEKHYPHKLANSFTQDVFVYANVPYKIKSYQDTLKNPKDTIDFDYELDKKINTVKERLGADGALLRDQNYFIHKVNLTEKLLATVLAKVSNFIPEGGIWLNTQRPEWNDANNALVGNGVSMVTLYYLRRFINFFEGIVQDSSSSEYNLSVELKTFFEGVVSTLNDNVKVLAGKISDKERKTILDGLGTAGSDYRLKIYEVGFTSDKELITKTDLLEFFTVLKQYLDHTIKANKRADNLYHAYNLMTVENDTEVSISYLPEMLEGQVAVLSSGYLNPKEALSLLDGLKASALFREDQYSYILYPNKQLSRFVDKNNIPTKSVEKSKLLKQLIADGNTQIIEKDVLGGYHFNGNFNNADSLKTAINQLPEGKYDDLIASDKTLLLDIFEEMFDHKSFTGRSGTFYGYEGLGSIYWHMVSKLLLATQENCLLAVANNESEETIGRLLEHYYEINEGIGVHKSPELYGAFPTDPYSHTPGGKGAQQPGMTGQVKEDVLCRFGELGVFVEDGKLFFNPRLLRTEEFLSEAKTFKYTAIDKELKTIPLEKDSLCFTYCQVPVIYQLQNKNSIEVIFNDGSTSKFDDLKLDETTSDKIFNRTGEVNQIIVSVKK</sequence>
<accession>A0ABX2E5K6</accession>
<dbReference type="RefSeq" id="WP_173300960.1">
    <property type="nucleotide sequence ID" value="NZ_JABRWQ010000003.1"/>
</dbReference>
<name>A0ABX2E5K6_9FLAO</name>
<organism evidence="1 2">
    <name type="scientific">Winogradskyella litoriviva</name>
    <dbReference type="NCBI Taxonomy" id="1220182"/>
    <lineage>
        <taxon>Bacteria</taxon>
        <taxon>Pseudomonadati</taxon>
        <taxon>Bacteroidota</taxon>
        <taxon>Flavobacteriia</taxon>
        <taxon>Flavobacteriales</taxon>
        <taxon>Flavobacteriaceae</taxon>
        <taxon>Winogradskyella</taxon>
    </lineage>
</organism>
<evidence type="ECO:0000313" key="1">
    <source>
        <dbReference type="EMBL" id="NRD23332.1"/>
    </source>
</evidence>
<dbReference type="EMBL" id="JABRWQ010000003">
    <property type="protein sequence ID" value="NRD23332.1"/>
    <property type="molecule type" value="Genomic_DNA"/>
</dbReference>
<evidence type="ECO:0000313" key="2">
    <source>
        <dbReference type="Proteomes" id="UP000805085"/>
    </source>
</evidence>
<protein>
    <recommendedName>
        <fullName evidence="3">Cellobiose phosphorylase</fullName>
    </recommendedName>
</protein>
<keyword evidence="2" id="KW-1185">Reference proteome</keyword>
<evidence type="ECO:0008006" key="3">
    <source>
        <dbReference type="Google" id="ProtNLM"/>
    </source>
</evidence>
<comment type="caution">
    <text evidence="1">The sequence shown here is derived from an EMBL/GenBank/DDBJ whole genome shotgun (WGS) entry which is preliminary data.</text>
</comment>
<proteinExistence type="predicted"/>
<reference evidence="1 2" key="1">
    <citation type="journal article" date="2015" name="Int. J. Syst. Evol. Microbiol.">
        <title>Winogradskyella litoriviva sp. nov., isolated from coastal seawater.</title>
        <authorList>
            <person name="Nedashkovskaya O.I."/>
            <person name="Kukhlevskiy A.D."/>
            <person name="Zhukova N.V."/>
            <person name="Kim S.J."/>
            <person name="Rhee S.K."/>
            <person name="Mikhailov V.V."/>
        </authorList>
    </citation>
    <scope>NUCLEOTIDE SEQUENCE [LARGE SCALE GENOMIC DNA]</scope>
    <source>
        <strain evidence="1 2">KMM6491</strain>
    </source>
</reference>
<dbReference type="Proteomes" id="UP000805085">
    <property type="component" value="Unassembled WGS sequence"/>
</dbReference>